<dbReference type="InterPro" id="IPR025711">
    <property type="entry name" value="PepSY"/>
</dbReference>
<evidence type="ECO:0000259" key="2">
    <source>
        <dbReference type="Pfam" id="PF03413"/>
    </source>
</evidence>
<keyword evidence="1" id="KW-0472">Membrane</keyword>
<comment type="caution">
    <text evidence="3">The sequence shown here is derived from an EMBL/GenBank/DDBJ whole genome shotgun (WGS) entry which is preliminary data.</text>
</comment>
<feature type="domain" description="PepSY" evidence="2">
    <location>
        <begin position="37"/>
        <end position="88"/>
    </location>
</feature>
<evidence type="ECO:0000313" key="4">
    <source>
        <dbReference type="Proteomes" id="UP000248646"/>
    </source>
</evidence>
<keyword evidence="4" id="KW-1185">Reference proteome</keyword>
<gene>
    <name evidence="3" type="ORF">C7437_11432</name>
</gene>
<evidence type="ECO:0000313" key="3">
    <source>
        <dbReference type="EMBL" id="PZX01654.1"/>
    </source>
</evidence>
<organism evidence="3 4">
    <name type="scientific">Psychrobacillus insolitus</name>
    <dbReference type="NCBI Taxonomy" id="1461"/>
    <lineage>
        <taxon>Bacteria</taxon>
        <taxon>Bacillati</taxon>
        <taxon>Bacillota</taxon>
        <taxon>Bacilli</taxon>
        <taxon>Bacillales</taxon>
        <taxon>Bacillaceae</taxon>
        <taxon>Psychrobacillus</taxon>
    </lineage>
</organism>
<sequence length="239" mass="26527">MVNNKRISVSYLIVFVILIAAIILGLYIWNTITKVEPISSDELRTKIEETYSGKVKSMIITGNNEYEVEMESKDAIYAMKLDATTGKVNTMKKVSAAPIESKDIVLEEEPLLTEQEIVANVQEKFEGTVKVVAYQKVTERYSIQVESNKEIINLVMDGKKGTIISQQITGKQITPTLISESKAIEIAQSRLSGELEDVSFEKTNEGGYFLVEIDGDDDQDAVIQVHAISGKILSVTLDD</sequence>
<proteinExistence type="predicted"/>
<protein>
    <submittedName>
        <fullName evidence="3">Putative membrane protein YkoI</fullName>
    </submittedName>
</protein>
<accession>A0A2W7M9W5</accession>
<keyword evidence="1" id="KW-1133">Transmembrane helix</keyword>
<dbReference type="Gene3D" id="3.10.450.40">
    <property type="match status" value="1"/>
</dbReference>
<name>A0A2W7M9W5_9BACI</name>
<keyword evidence="1" id="KW-0812">Transmembrane</keyword>
<dbReference type="RefSeq" id="WP_111441006.1">
    <property type="nucleotide sequence ID" value="NZ_QKZI01000014.1"/>
</dbReference>
<feature type="domain" description="PepSY" evidence="2">
    <location>
        <begin position="178"/>
        <end position="235"/>
    </location>
</feature>
<dbReference type="AlphaFoldDB" id="A0A2W7M9W5"/>
<reference evidence="3 4" key="1">
    <citation type="submission" date="2018-06" db="EMBL/GenBank/DDBJ databases">
        <title>Genomic Encyclopedia of Type Strains, Phase IV (KMG-IV): sequencing the most valuable type-strain genomes for metagenomic binning, comparative biology and taxonomic classification.</title>
        <authorList>
            <person name="Goeker M."/>
        </authorList>
    </citation>
    <scope>NUCLEOTIDE SEQUENCE [LARGE SCALE GENOMIC DNA]</scope>
    <source>
        <strain evidence="3 4">DSM 5</strain>
    </source>
</reference>
<feature type="transmembrane region" description="Helical" evidence="1">
    <location>
        <begin position="9"/>
        <end position="29"/>
    </location>
</feature>
<dbReference type="Proteomes" id="UP000248646">
    <property type="component" value="Unassembled WGS sequence"/>
</dbReference>
<dbReference type="Pfam" id="PF03413">
    <property type="entry name" value="PepSY"/>
    <property type="match status" value="2"/>
</dbReference>
<evidence type="ECO:0000256" key="1">
    <source>
        <dbReference type="SAM" id="Phobius"/>
    </source>
</evidence>
<dbReference type="EMBL" id="QKZI01000014">
    <property type="protein sequence ID" value="PZX01654.1"/>
    <property type="molecule type" value="Genomic_DNA"/>
</dbReference>
<dbReference type="OrthoDB" id="2476750at2"/>